<name>A0A1L7NQ53_EMEVA</name>
<dbReference type="Gene3D" id="3.40.50.720">
    <property type="entry name" value="NAD(P)-binding Rossmann-like Domain"/>
    <property type="match status" value="2"/>
</dbReference>
<dbReference type="InterPro" id="IPR050425">
    <property type="entry name" value="NAD(P)_dehydrat-like"/>
</dbReference>
<feature type="domain" description="NAD-dependent epimerase/dehydratase" evidence="3">
    <location>
        <begin position="14"/>
        <end position="142"/>
    </location>
</feature>
<keyword evidence="1" id="KW-0560">Oxidoreductase</keyword>
<dbReference type="PANTHER" id="PTHR10366">
    <property type="entry name" value="NAD DEPENDENT EPIMERASE/DEHYDRATASE"/>
    <property type="match status" value="1"/>
</dbReference>
<dbReference type="EMBL" id="LC102187">
    <property type="protein sequence ID" value="BAW27599.1"/>
    <property type="molecule type" value="Genomic_DNA"/>
</dbReference>
<evidence type="ECO:0000313" key="4">
    <source>
        <dbReference type="EMBL" id="BAW27599.1"/>
    </source>
</evidence>
<protein>
    <submittedName>
        <fullName evidence="4">Putative ketoreductase</fullName>
    </submittedName>
</protein>
<evidence type="ECO:0000256" key="2">
    <source>
        <dbReference type="ARBA" id="ARBA00023445"/>
    </source>
</evidence>
<proteinExistence type="inferred from homology"/>
<dbReference type="Pfam" id="PF01370">
    <property type="entry name" value="Epimerase"/>
    <property type="match status" value="1"/>
</dbReference>
<evidence type="ECO:0000259" key="3">
    <source>
        <dbReference type="Pfam" id="PF01370"/>
    </source>
</evidence>
<organism evidence="4">
    <name type="scientific">Emericella variicolor</name>
    <name type="common">Aspergillus stellatus</name>
    <dbReference type="NCBI Taxonomy" id="1549217"/>
    <lineage>
        <taxon>Eukaryota</taxon>
        <taxon>Fungi</taxon>
        <taxon>Dikarya</taxon>
        <taxon>Ascomycota</taxon>
        <taxon>Pezizomycotina</taxon>
        <taxon>Eurotiomycetes</taxon>
        <taxon>Eurotiomycetidae</taxon>
        <taxon>Eurotiales</taxon>
        <taxon>Aspergillaceae</taxon>
        <taxon>Aspergillus</taxon>
        <taxon>Aspergillus subgen. Nidulantes</taxon>
    </lineage>
</organism>
<dbReference type="SUPFAM" id="SSF51735">
    <property type="entry name" value="NAD(P)-binding Rossmann-fold domains"/>
    <property type="match status" value="1"/>
</dbReference>
<comment type="similarity">
    <text evidence="2">Belongs to the NAD(P)-dependent epimerase/dehydratase family. Dihydroflavonol-4-reductase subfamily.</text>
</comment>
<reference evidence="4" key="1">
    <citation type="submission" date="2015-12" db="EMBL/GenBank/DDBJ databases">
        <title>Citreohybridonol biosynthetic gene cluster.</title>
        <authorList>
            <person name="Abe I."/>
            <person name="Matsuda Y."/>
        </authorList>
    </citation>
    <scope>NUCLEOTIDE SEQUENCE</scope>
    <source>
        <strain evidence="4">NBRC 32302</strain>
    </source>
</reference>
<dbReference type="PANTHER" id="PTHR10366:SF564">
    <property type="entry name" value="STEROL-4-ALPHA-CARBOXYLATE 3-DEHYDROGENASE, DECARBOXYLATING"/>
    <property type="match status" value="1"/>
</dbReference>
<dbReference type="GO" id="GO:0016616">
    <property type="term" value="F:oxidoreductase activity, acting on the CH-OH group of donors, NAD or NADP as acceptor"/>
    <property type="evidence" value="ECO:0007669"/>
    <property type="project" value="TreeGrafter"/>
</dbReference>
<dbReference type="InterPro" id="IPR001509">
    <property type="entry name" value="Epimerase_deHydtase"/>
</dbReference>
<evidence type="ECO:0000256" key="1">
    <source>
        <dbReference type="ARBA" id="ARBA00023002"/>
    </source>
</evidence>
<accession>A0A1L7NQ53</accession>
<dbReference type="AlphaFoldDB" id="A0A1L7NQ53"/>
<sequence length="291" mass="31669">MTRAKYSFPPGSTVLVTGANSFLGSHVINILLELGYRVRGTVRSPRPWLNEYFSARYGSNSFETAIVADFQLPHAFDEAISGVSGVVHMAQAMPWDPSNSDPVGYTVAGTLHLLEAAAKEQSVKRVVLASSIVAAGYPQGDQPFRLVGYLNPGNCDIHIHRLQDRGRATGVEMGRGAQAFIRTQHDSALDESWYIDVEDSARLHVIALLSTEVQSERLFGAAAPFVWSDIIPILKKAQPANESIPGPPQSEKASLGEVVPARRAEQLIRTFFGRPGWTTLEESIKGTVKTA</sequence>
<gene>
    <name evidence="4" type="primary">adrE'</name>
</gene>
<dbReference type="InterPro" id="IPR036291">
    <property type="entry name" value="NAD(P)-bd_dom_sf"/>
</dbReference>